<dbReference type="EMBL" id="JBFXLQ010000054">
    <property type="protein sequence ID" value="KAL2863287.1"/>
    <property type="molecule type" value="Genomic_DNA"/>
</dbReference>
<name>A0ABR4LFH1_9EURO</name>
<gene>
    <name evidence="1" type="ORF">BJX67DRAFT_364349</name>
</gene>
<organism evidence="1 2">
    <name type="scientific">Aspergillus lucknowensis</name>
    <dbReference type="NCBI Taxonomy" id="176173"/>
    <lineage>
        <taxon>Eukaryota</taxon>
        <taxon>Fungi</taxon>
        <taxon>Dikarya</taxon>
        <taxon>Ascomycota</taxon>
        <taxon>Pezizomycotina</taxon>
        <taxon>Eurotiomycetes</taxon>
        <taxon>Eurotiomycetidae</taxon>
        <taxon>Eurotiales</taxon>
        <taxon>Aspergillaceae</taxon>
        <taxon>Aspergillus</taxon>
        <taxon>Aspergillus subgen. Nidulantes</taxon>
    </lineage>
</organism>
<reference evidence="1 2" key="1">
    <citation type="submission" date="2024-07" db="EMBL/GenBank/DDBJ databases">
        <title>Section-level genome sequencing and comparative genomics of Aspergillus sections Usti and Cavernicolus.</title>
        <authorList>
            <consortium name="Lawrence Berkeley National Laboratory"/>
            <person name="Nybo J.L."/>
            <person name="Vesth T.C."/>
            <person name="Theobald S."/>
            <person name="Frisvad J.C."/>
            <person name="Larsen T.O."/>
            <person name="Kjaerboelling I."/>
            <person name="Rothschild-Mancinelli K."/>
            <person name="Lyhne E.K."/>
            <person name="Kogle M.E."/>
            <person name="Barry K."/>
            <person name="Clum A."/>
            <person name="Na H."/>
            <person name="Ledsgaard L."/>
            <person name="Lin J."/>
            <person name="Lipzen A."/>
            <person name="Kuo A."/>
            <person name="Riley R."/>
            <person name="Mondo S."/>
            <person name="Labutti K."/>
            <person name="Haridas S."/>
            <person name="Pangalinan J."/>
            <person name="Salamov A.A."/>
            <person name="Simmons B.A."/>
            <person name="Magnuson J.K."/>
            <person name="Chen J."/>
            <person name="Drula E."/>
            <person name="Henrissat B."/>
            <person name="Wiebenga A."/>
            <person name="Lubbers R.J."/>
            <person name="Gomes A.C."/>
            <person name="Macurrencykelacurrency M.R."/>
            <person name="Stajich J."/>
            <person name="Grigoriev I.V."/>
            <person name="Mortensen U.H."/>
            <person name="De Vries R.P."/>
            <person name="Baker S.E."/>
            <person name="Andersen M.R."/>
        </authorList>
    </citation>
    <scope>NUCLEOTIDE SEQUENCE [LARGE SCALE GENOMIC DNA]</scope>
    <source>
        <strain evidence="1 2">CBS 449.75</strain>
    </source>
</reference>
<dbReference type="Proteomes" id="UP001610432">
    <property type="component" value="Unassembled WGS sequence"/>
</dbReference>
<evidence type="ECO:0000313" key="2">
    <source>
        <dbReference type="Proteomes" id="UP001610432"/>
    </source>
</evidence>
<protein>
    <submittedName>
        <fullName evidence="1">Uncharacterized protein</fullName>
    </submittedName>
</protein>
<keyword evidence="2" id="KW-1185">Reference proteome</keyword>
<proteinExistence type="predicted"/>
<evidence type="ECO:0000313" key="1">
    <source>
        <dbReference type="EMBL" id="KAL2863287.1"/>
    </source>
</evidence>
<comment type="caution">
    <text evidence="1">The sequence shown here is derived from an EMBL/GenBank/DDBJ whole genome shotgun (WGS) entry which is preliminary data.</text>
</comment>
<dbReference type="RefSeq" id="XP_070882266.1">
    <property type="nucleotide sequence ID" value="XM_071030176.1"/>
</dbReference>
<sequence>MVKHRPSQAVTGLFLIVTVPSDRPRCNRAPGMQFHMLLPNQPEFSGSSHLIIGQWDLVIVIPCIPRFNLVESQQPPSASPNRRISKT</sequence>
<dbReference type="GeneID" id="98145248"/>
<accession>A0ABR4LFH1</accession>